<dbReference type="InterPro" id="IPR017030">
    <property type="entry name" value="Vir_effector_SfrC"/>
</dbReference>
<evidence type="ECO:0000313" key="2">
    <source>
        <dbReference type="Proteomes" id="UP000031802"/>
    </source>
</evidence>
<name>A0A0B8T770_9SPHI</name>
<dbReference type="EMBL" id="JJMU01000049">
    <property type="protein sequence ID" value="KGE13500.1"/>
    <property type="molecule type" value="Genomic_DNA"/>
</dbReference>
<dbReference type="RefSeq" id="WP_037500310.1">
    <property type="nucleotide sequence ID" value="NZ_JJMU01000049.1"/>
</dbReference>
<reference evidence="1 2" key="2">
    <citation type="journal article" date="2015" name="PLoS ONE">
        <title>Whole-Genome Optical Mapping and Finished Genome Sequence of Sphingobacterium deserti sp. nov., a New Species Isolated from the Western Desert of China.</title>
        <authorList>
            <person name="Teng C."/>
            <person name="Zhou Z."/>
            <person name="Molnar I."/>
            <person name="Li X."/>
            <person name="Tang R."/>
            <person name="Chen M."/>
            <person name="Wang L."/>
            <person name="Su S."/>
            <person name="Zhang W."/>
            <person name="Lin M."/>
        </authorList>
    </citation>
    <scope>NUCLEOTIDE SEQUENCE [LARGE SCALE GENOMIC DNA]</scope>
    <source>
        <strain evidence="2">ACCC05744</strain>
    </source>
</reference>
<comment type="caution">
    <text evidence="1">The sequence shown here is derived from an EMBL/GenBank/DDBJ whole genome shotgun (WGS) entry which is preliminary data.</text>
</comment>
<accession>A0A0B8T770</accession>
<dbReference type="eggNOG" id="COG4458">
    <property type="taxonomic scope" value="Bacteria"/>
</dbReference>
<dbReference type="STRING" id="1229276.DI53_2688"/>
<dbReference type="AlphaFoldDB" id="A0A0B8T770"/>
<organism evidence="1 2">
    <name type="scientific">Sphingobacterium deserti</name>
    <dbReference type="NCBI Taxonomy" id="1229276"/>
    <lineage>
        <taxon>Bacteria</taxon>
        <taxon>Pseudomonadati</taxon>
        <taxon>Bacteroidota</taxon>
        <taxon>Sphingobacteriia</taxon>
        <taxon>Sphingobacteriales</taxon>
        <taxon>Sphingobacteriaceae</taxon>
        <taxon>Sphingobacterium</taxon>
    </lineage>
</organism>
<sequence>MSNNYSDLEIKLIKEFISGKIDLIQGSIQWADRNLKYEERNKALLTLKNSLNTIKKVQSNIGNKPVIAVFGASQVGKSYLIKNLLSETGKPFEIEHDGAYYDFLKQINPPGTGAESTGLVTRFTIDQDRLFPDFPIKVNLLTPKDILLVLFDAFFLDLKKITSFPSKGEFESHLKKLELEVTEFQQEFLSEFEVLEIKGYFEKNLSQHTILFEGLYETRFFERIGRIIRHYAAEEWFRVFDILWNKETLLTELFINLIKKLERVQFAAYGFIKFDNVLREGGAILDVKRLGELQDDSNDKITIFKLRNGAEIQIHVPALSALIAELVFSIPRELVESKEFLKYNDLLDFPGARSRLALEQDDIMAKNIDALLLRGKVSYLFNKYSLDFNINNLLFCTNDTQLNVNEIPSLLYNWIENNVGGSMEERAKSLQGASLPTLFVIFTFFNNQIKFDTTNDGEYLESTEKLNYKWHTRFERFFEQEIVTQSRNWHTKWTSEEDLFKNFYLLRDYKYSNDTFTGFEKAGYEEGIHPERENFLKVMRHSFTRYGFVQNHFSDAERAWDQVASVNRDGSALIIESLAKVAGNKTKINHNLQKLNGILTKIQEELERFVYKHDVTLMRETQMRQVNQFQLAFNGALVKDLGLFNAFIHCLSINTSDIFQLLNEHMVVDTSSKILNETTQESILLVQYPELKQAKTKEEMLTILQKHLWLSSHKAVEDFLTDSGIFINELFHQEDSSSSKSDYYVQLIIDSWLAKIDNLDQYNVFIDHGLHRNSLTFLVSYFKELLKKRKVVDRIVRLLNDIISEIDVNHGYEIFLTETFALVINELIFNFDVNYFTEEEKEEARSILASNPNRFFERKLDTSSHAISALFDAGQLDVRTTALQKYNKWIEYLRLSLLVNAGYIDYDEQANQELKLLVEQYSPFELV</sequence>
<gene>
    <name evidence="1" type="ORF">DI53_2688</name>
</gene>
<dbReference type="PATRIC" id="fig|1229276.3.peg.2768"/>
<dbReference type="OrthoDB" id="1060501at2"/>
<dbReference type="Proteomes" id="UP000031802">
    <property type="component" value="Unassembled WGS sequence"/>
</dbReference>
<keyword evidence="2" id="KW-1185">Reference proteome</keyword>
<reference evidence="2" key="1">
    <citation type="submission" date="2014-04" db="EMBL/GenBank/DDBJ databases">
        <title>Whole-Genome optical mapping and complete genome sequence of Sphingobacterium deserti sp. nov., a new spaces isolated from desert in the west of China.</title>
        <authorList>
            <person name="Teng C."/>
            <person name="Zhou Z."/>
            <person name="Li X."/>
            <person name="Chen M."/>
            <person name="Lin M."/>
            <person name="Wang L."/>
            <person name="Su S."/>
            <person name="Zhang C."/>
            <person name="Zhang W."/>
        </authorList>
    </citation>
    <scope>NUCLEOTIDE SEQUENCE [LARGE SCALE GENOMIC DNA]</scope>
    <source>
        <strain evidence="2">ACCC05744</strain>
    </source>
</reference>
<proteinExistence type="predicted"/>
<dbReference type="Pfam" id="PF10139">
    <property type="entry name" value="Virul_Fac"/>
    <property type="match status" value="1"/>
</dbReference>
<protein>
    <submittedName>
        <fullName evidence="1">Virulence factor SrfC</fullName>
    </submittedName>
</protein>
<evidence type="ECO:0000313" key="1">
    <source>
        <dbReference type="EMBL" id="KGE13500.1"/>
    </source>
</evidence>